<feature type="region of interest" description="Disordered" evidence="1">
    <location>
        <begin position="1"/>
        <end position="23"/>
    </location>
</feature>
<evidence type="ECO:0000313" key="2">
    <source>
        <dbReference type="EMBL" id="KAK4745380.1"/>
    </source>
</evidence>
<keyword evidence="3" id="KW-1185">Reference proteome</keyword>
<accession>A0AAN7GLI5</accession>
<dbReference type="EMBL" id="JAXIOK010000021">
    <property type="protein sequence ID" value="KAK4745380.1"/>
    <property type="molecule type" value="Genomic_DNA"/>
</dbReference>
<feature type="region of interest" description="Disordered" evidence="1">
    <location>
        <begin position="58"/>
        <end position="79"/>
    </location>
</feature>
<proteinExistence type="predicted"/>
<organism evidence="2 3">
    <name type="scientific">Trapa incisa</name>
    <dbReference type="NCBI Taxonomy" id="236973"/>
    <lineage>
        <taxon>Eukaryota</taxon>
        <taxon>Viridiplantae</taxon>
        <taxon>Streptophyta</taxon>
        <taxon>Embryophyta</taxon>
        <taxon>Tracheophyta</taxon>
        <taxon>Spermatophyta</taxon>
        <taxon>Magnoliopsida</taxon>
        <taxon>eudicotyledons</taxon>
        <taxon>Gunneridae</taxon>
        <taxon>Pentapetalae</taxon>
        <taxon>rosids</taxon>
        <taxon>malvids</taxon>
        <taxon>Myrtales</taxon>
        <taxon>Lythraceae</taxon>
        <taxon>Trapa</taxon>
    </lineage>
</organism>
<sequence length="143" mass="15716">MHGEEDHQPNPGPCLDAQAKSPEILTLETSAPLTLAPPDHGPQKAQVFQEFMQIDVDADSQFHTPNSPQASSQEAVADVTQPSASIFRPGFKGKKHGHDDLLRRLGLWDFVHMSFDRALRADLIVQLLSTFKKKDSGQQSGFG</sequence>
<evidence type="ECO:0000256" key="1">
    <source>
        <dbReference type="SAM" id="MobiDB-lite"/>
    </source>
</evidence>
<name>A0AAN7GLI5_9MYRT</name>
<evidence type="ECO:0000313" key="3">
    <source>
        <dbReference type="Proteomes" id="UP001345219"/>
    </source>
</evidence>
<dbReference type="PANTHER" id="PTHR35120:SF2">
    <property type="entry name" value="AMINOTRANSFERASE-LIKE PLANT MOBILE DOMAIN-CONTAINING PROTEIN"/>
    <property type="match status" value="1"/>
</dbReference>
<dbReference type="AlphaFoldDB" id="A0AAN7GLI5"/>
<gene>
    <name evidence="2" type="ORF">SAY87_011692</name>
</gene>
<protein>
    <submittedName>
        <fullName evidence="2">Uncharacterized protein</fullName>
    </submittedName>
</protein>
<dbReference type="Proteomes" id="UP001345219">
    <property type="component" value="Chromosome 10"/>
</dbReference>
<feature type="compositionally biased region" description="Polar residues" evidence="1">
    <location>
        <begin position="61"/>
        <end position="79"/>
    </location>
</feature>
<reference evidence="2 3" key="1">
    <citation type="journal article" date="2023" name="Hortic Res">
        <title>Pangenome of water caltrop reveals structural variations and asymmetric subgenome divergence after allopolyploidization.</title>
        <authorList>
            <person name="Zhang X."/>
            <person name="Chen Y."/>
            <person name="Wang L."/>
            <person name="Yuan Y."/>
            <person name="Fang M."/>
            <person name="Shi L."/>
            <person name="Lu R."/>
            <person name="Comes H.P."/>
            <person name="Ma Y."/>
            <person name="Chen Y."/>
            <person name="Huang G."/>
            <person name="Zhou Y."/>
            <person name="Zheng Z."/>
            <person name="Qiu Y."/>
        </authorList>
    </citation>
    <scope>NUCLEOTIDE SEQUENCE [LARGE SCALE GENOMIC DNA]</scope>
    <source>
        <tissue evidence="2">Roots</tissue>
    </source>
</reference>
<comment type="caution">
    <text evidence="2">The sequence shown here is derived from an EMBL/GenBank/DDBJ whole genome shotgun (WGS) entry which is preliminary data.</text>
</comment>
<dbReference type="PANTHER" id="PTHR35120">
    <property type="entry name" value="HISTONE ACETYLTRANSFERASE KAT6B-LIKE"/>
    <property type="match status" value="1"/>
</dbReference>